<comment type="caution">
    <text evidence="7">The sequence shown here is derived from an EMBL/GenBank/DDBJ whole genome shotgun (WGS) entry which is preliminary data.</text>
</comment>
<name>A0ABT4RE23_9ACTN</name>
<dbReference type="EC" id="2.1.1.152" evidence="7"/>
<sequence>MDGDPDRLVDVIGVGAGDPAWLTLEAVRALEALDVAFVFVKGADDELAGARRALLPAGVREVAIEDPPRGRGAEAVAAWRAERVRLVREALAREPGRGGFLAWGDPTLYDGLIDVVREAGFGVRVLPGVSAVSALAARFGVTLNRVGGSVLLTSGRRLAASGWPAEVGDVVVMLDTELTFRRFPEAEIFWGAYLGTPDELLLSGVVAEVGPEIERVRSEARRRKGWMFDTYLLRRPGPA</sequence>
<dbReference type="Proteomes" id="UP001147700">
    <property type="component" value="Unassembled WGS sequence"/>
</dbReference>
<evidence type="ECO:0000256" key="5">
    <source>
        <dbReference type="ARBA" id="ARBA00022691"/>
    </source>
</evidence>
<dbReference type="PIRSF" id="PIRSF036525">
    <property type="entry name" value="CobF"/>
    <property type="match status" value="1"/>
</dbReference>
<keyword evidence="5" id="KW-0949">S-adenosyl-L-methionine</keyword>
<dbReference type="RefSeq" id="WP_202953637.1">
    <property type="nucleotide sequence ID" value="NZ_JAPCID010000006.1"/>
</dbReference>
<dbReference type="GO" id="GO:0032259">
    <property type="term" value="P:methylation"/>
    <property type="evidence" value="ECO:0007669"/>
    <property type="project" value="UniProtKB-KW"/>
</dbReference>
<keyword evidence="4 7" id="KW-0808">Transferase</keyword>
<evidence type="ECO:0000256" key="1">
    <source>
        <dbReference type="ARBA" id="ARBA00004953"/>
    </source>
</evidence>
<dbReference type="InterPro" id="IPR014776">
    <property type="entry name" value="4pyrrole_Mease_sub2"/>
</dbReference>
<feature type="domain" description="Tetrapyrrole methylase" evidence="6">
    <location>
        <begin position="11"/>
        <end position="209"/>
    </location>
</feature>
<keyword evidence="8" id="KW-1185">Reference proteome</keyword>
<keyword evidence="3 7" id="KW-0489">Methyltransferase</keyword>
<dbReference type="Pfam" id="PF00590">
    <property type="entry name" value="TP_methylase"/>
    <property type="match status" value="1"/>
</dbReference>
<dbReference type="InterPro" id="IPR012797">
    <property type="entry name" value="CobF"/>
</dbReference>
<evidence type="ECO:0000313" key="7">
    <source>
        <dbReference type="EMBL" id="MDA0136768.1"/>
    </source>
</evidence>
<evidence type="ECO:0000256" key="4">
    <source>
        <dbReference type="ARBA" id="ARBA00022679"/>
    </source>
</evidence>
<accession>A0ABT4RE23</accession>
<reference evidence="7" key="1">
    <citation type="submission" date="2022-10" db="EMBL/GenBank/DDBJ databases">
        <title>The WGS of Solirubrobacter sp. CPCC 204708.</title>
        <authorList>
            <person name="Jiang Z."/>
        </authorList>
    </citation>
    <scope>NUCLEOTIDE SEQUENCE</scope>
    <source>
        <strain evidence="7">CPCC 204708</strain>
    </source>
</reference>
<keyword evidence="2" id="KW-0169">Cobalamin biosynthesis</keyword>
<proteinExistence type="predicted"/>
<dbReference type="InterPro" id="IPR000878">
    <property type="entry name" value="4pyrrol_Mease"/>
</dbReference>
<dbReference type="Gene3D" id="3.40.1010.10">
    <property type="entry name" value="Cobalt-precorrin-4 Transmethylase, Domain 1"/>
    <property type="match status" value="1"/>
</dbReference>
<dbReference type="GO" id="GO:0043819">
    <property type="term" value="F:precorrin-6A synthase (deacetylating) activity"/>
    <property type="evidence" value="ECO:0007669"/>
    <property type="project" value="UniProtKB-EC"/>
</dbReference>
<dbReference type="NCBIfam" id="TIGR02434">
    <property type="entry name" value="CobF"/>
    <property type="match status" value="1"/>
</dbReference>
<dbReference type="Gene3D" id="3.30.950.10">
    <property type="entry name" value="Methyltransferase, Cobalt-precorrin-4 Transmethylase, Domain 2"/>
    <property type="match status" value="1"/>
</dbReference>
<dbReference type="EMBL" id="JAPCID010000006">
    <property type="protein sequence ID" value="MDA0136768.1"/>
    <property type="molecule type" value="Genomic_DNA"/>
</dbReference>
<dbReference type="InterPro" id="IPR035996">
    <property type="entry name" value="4pyrrol_Methylase_sf"/>
</dbReference>
<dbReference type="InterPro" id="IPR014777">
    <property type="entry name" value="4pyrrole_Mease_sub1"/>
</dbReference>
<dbReference type="PANTHER" id="PTHR43467:SF1">
    <property type="entry name" value="PRECORRIN-6A SYNTHASE [DEACETYLATING]"/>
    <property type="match status" value="1"/>
</dbReference>
<dbReference type="CDD" id="cd11643">
    <property type="entry name" value="Precorrin-6A-synthase"/>
    <property type="match status" value="1"/>
</dbReference>
<evidence type="ECO:0000259" key="6">
    <source>
        <dbReference type="Pfam" id="PF00590"/>
    </source>
</evidence>
<evidence type="ECO:0000313" key="8">
    <source>
        <dbReference type="Proteomes" id="UP001147700"/>
    </source>
</evidence>
<gene>
    <name evidence="7" type="primary">cobF</name>
    <name evidence="7" type="ORF">OJ962_04605</name>
</gene>
<evidence type="ECO:0000256" key="2">
    <source>
        <dbReference type="ARBA" id="ARBA00022573"/>
    </source>
</evidence>
<dbReference type="SUPFAM" id="SSF53790">
    <property type="entry name" value="Tetrapyrrole methylase"/>
    <property type="match status" value="1"/>
</dbReference>
<dbReference type="PANTHER" id="PTHR43467">
    <property type="entry name" value="COBALT-PRECORRIN-2 C(20)-METHYLTRANSFERASE"/>
    <property type="match status" value="1"/>
</dbReference>
<evidence type="ECO:0000256" key="3">
    <source>
        <dbReference type="ARBA" id="ARBA00022603"/>
    </source>
</evidence>
<comment type="pathway">
    <text evidence="1">Cofactor biosynthesis; adenosylcobalamin biosynthesis.</text>
</comment>
<organism evidence="7 8">
    <name type="scientific">Solirubrobacter deserti</name>
    <dbReference type="NCBI Taxonomy" id="2282478"/>
    <lineage>
        <taxon>Bacteria</taxon>
        <taxon>Bacillati</taxon>
        <taxon>Actinomycetota</taxon>
        <taxon>Thermoleophilia</taxon>
        <taxon>Solirubrobacterales</taxon>
        <taxon>Solirubrobacteraceae</taxon>
        <taxon>Solirubrobacter</taxon>
    </lineage>
</organism>
<protein>
    <submittedName>
        <fullName evidence="7">Precorrin-6A synthase (Deacetylating)</fullName>
        <ecNumber evidence="7">2.1.1.152</ecNumber>
    </submittedName>
</protein>